<dbReference type="AlphaFoldDB" id="A0A3P7NJ36"/>
<evidence type="ECO:0000259" key="7">
    <source>
        <dbReference type="PROSITE" id="PS50115"/>
    </source>
</evidence>
<evidence type="ECO:0000313" key="8">
    <source>
        <dbReference type="EMBL" id="VDN09409.1"/>
    </source>
</evidence>
<feature type="domain" description="Arf-GAP" evidence="7">
    <location>
        <begin position="15"/>
        <end position="138"/>
    </location>
</feature>
<dbReference type="GO" id="GO:0005737">
    <property type="term" value="C:cytoplasm"/>
    <property type="evidence" value="ECO:0007669"/>
    <property type="project" value="TreeGrafter"/>
</dbReference>
<keyword evidence="3 5" id="KW-0863">Zinc-finger</keyword>
<dbReference type="PANTHER" id="PTHR45705:SF1">
    <property type="entry name" value="FI20236P1"/>
    <property type="match status" value="1"/>
</dbReference>
<evidence type="ECO:0000256" key="4">
    <source>
        <dbReference type="ARBA" id="ARBA00022833"/>
    </source>
</evidence>
<dbReference type="SUPFAM" id="SSF57863">
    <property type="entry name" value="ArfGap/RecO-like zinc finger"/>
    <property type="match status" value="1"/>
</dbReference>
<evidence type="ECO:0000256" key="2">
    <source>
        <dbReference type="ARBA" id="ARBA00022723"/>
    </source>
</evidence>
<feature type="compositionally biased region" description="Low complexity" evidence="6">
    <location>
        <begin position="157"/>
        <end position="183"/>
    </location>
</feature>
<dbReference type="GO" id="GO:0005096">
    <property type="term" value="F:GTPase activator activity"/>
    <property type="evidence" value="ECO:0007669"/>
    <property type="project" value="UniProtKB-KW"/>
</dbReference>
<gene>
    <name evidence="8" type="ORF">DILT_LOCUS5240</name>
</gene>
<evidence type="ECO:0000256" key="5">
    <source>
        <dbReference type="PROSITE-ProRule" id="PRU00288"/>
    </source>
</evidence>
<dbReference type="InterPro" id="IPR001164">
    <property type="entry name" value="ArfGAP_dom"/>
</dbReference>
<accession>A0A3P7NJ36</accession>
<organism evidence="8 9">
    <name type="scientific">Dibothriocephalus latus</name>
    <name type="common">Fish tapeworm</name>
    <name type="synonym">Diphyllobothrium latum</name>
    <dbReference type="NCBI Taxonomy" id="60516"/>
    <lineage>
        <taxon>Eukaryota</taxon>
        <taxon>Metazoa</taxon>
        <taxon>Spiralia</taxon>
        <taxon>Lophotrochozoa</taxon>
        <taxon>Platyhelminthes</taxon>
        <taxon>Cestoda</taxon>
        <taxon>Eucestoda</taxon>
        <taxon>Diphyllobothriidea</taxon>
        <taxon>Diphyllobothriidae</taxon>
        <taxon>Dibothriocephalus</taxon>
    </lineage>
</organism>
<dbReference type="Proteomes" id="UP000281553">
    <property type="component" value="Unassembled WGS sequence"/>
</dbReference>
<keyword evidence="9" id="KW-1185">Reference proteome</keyword>
<dbReference type="FunFam" id="1.10.220.150:FF:000009">
    <property type="entry name" value="stromal membrane-associated protein 1 isoform X1"/>
    <property type="match status" value="1"/>
</dbReference>
<keyword evidence="1" id="KW-0343">GTPase activation</keyword>
<keyword evidence="2" id="KW-0479">Metal-binding</keyword>
<dbReference type="CDD" id="cd08839">
    <property type="entry name" value="ArfGap_SMAP"/>
    <property type="match status" value="1"/>
</dbReference>
<reference evidence="8 9" key="1">
    <citation type="submission" date="2018-11" db="EMBL/GenBank/DDBJ databases">
        <authorList>
            <consortium name="Pathogen Informatics"/>
        </authorList>
    </citation>
    <scope>NUCLEOTIDE SEQUENCE [LARGE SCALE GENOMIC DNA]</scope>
</reference>
<dbReference type="InterPro" id="IPR044732">
    <property type="entry name" value="ArfGAP_SMAP1-like"/>
</dbReference>
<dbReference type="PROSITE" id="PS50115">
    <property type="entry name" value="ARFGAP"/>
    <property type="match status" value="1"/>
</dbReference>
<name>A0A3P7NJ36_DIBLA</name>
<dbReference type="Gene3D" id="1.10.220.150">
    <property type="entry name" value="Arf GTPase activating protein"/>
    <property type="match status" value="1"/>
</dbReference>
<keyword evidence="4" id="KW-0862">Zinc</keyword>
<evidence type="ECO:0000256" key="3">
    <source>
        <dbReference type="ARBA" id="ARBA00022771"/>
    </source>
</evidence>
<dbReference type="OrthoDB" id="73919at2759"/>
<proteinExistence type="predicted"/>
<dbReference type="SMART" id="SM00105">
    <property type="entry name" value="ArfGap"/>
    <property type="match status" value="1"/>
</dbReference>
<feature type="compositionally biased region" description="Low complexity" evidence="6">
    <location>
        <begin position="204"/>
        <end position="214"/>
    </location>
</feature>
<evidence type="ECO:0000256" key="1">
    <source>
        <dbReference type="ARBA" id="ARBA00022468"/>
    </source>
</evidence>
<protein>
    <recommendedName>
        <fullName evidence="7">Arf-GAP domain-containing protein</fullName>
    </recommendedName>
</protein>
<dbReference type="InterPro" id="IPR051718">
    <property type="entry name" value="ARF_GTPase-activating"/>
</dbReference>
<dbReference type="GO" id="GO:0008270">
    <property type="term" value="F:zinc ion binding"/>
    <property type="evidence" value="ECO:0007669"/>
    <property type="project" value="UniProtKB-KW"/>
</dbReference>
<dbReference type="EMBL" id="UYRU01047004">
    <property type="protein sequence ID" value="VDN09409.1"/>
    <property type="molecule type" value="Genomic_DNA"/>
</dbReference>
<dbReference type="InterPro" id="IPR038508">
    <property type="entry name" value="ArfGAP_dom_sf"/>
</dbReference>
<dbReference type="PRINTS" id="PR00405">
    <property type="entry name" value="REVINTRACTNG"/>
</dbReference>
<sequence>MTQRQTVGQPVDRTQLIIAEILKDDDNKYCADCDAKAPRWASWNIGVLLCIRCAGIHRGLGVHISKVKSLNLDSWEPHQIAMLREIGNRRGREIYEANLPEYFRRPQTDFALEQFIRAKYEQKRFIAADFIPPTPNADAVNKELNRLEQLSKKRPTASKSLALAAGSKESSTKPQSRASKPAAKAPPLPSRTADIIELSPPGPSKKSTSSPPSKGAKKPSKPAASEALIEVSAVPSAQPEPTPATTIQVSSLPVFMILTPSLRHMGRY</sequence>
<feature type="region of interest" description="Disordered" evidence="6">
    <location>
        <begin position="149"/>
        <end position="245"/>
    </location>
</feature>
<dbReference type="PANTHER" id="PTHR45705">
    <property type="entry name" value="FI20236P1"/>
    <property type="match status" value="1"/>
</dbReference>
<dbReference type="InterPro" id="IPR037278">
    <property type="entry name" value="ARFGAP/RecO"/>
</dbReference>
<dbReference type="Pfam" id="PF01412">
    <property type="entry name" value="ArfGap"/>
    <property type="match status" value="1"/>
</dbReference>
<evidence type="ECO:0000313" key="9">
    <source>
        <dbReference type="Proteomes" id="UP000281553"/>
    </source>
</evidence>
<evidence type="ECO:0000256" key="6">
    <source>
        <dbReference type="SAM" id="MobiDB-lite"/>
    </source>
</evidence>